<dbReference type="SUPFAM" id="SSF81301">
    <property type="entry name" value="Nucleotidyltransferase"/>
    <property type="match status" value="1"/>
</dbReference>
<name>A0A0Q2UTR6_VIBFU</name>
<reference evidence="5 6" key="1">
    <citation type="submission" date="2015-08" db="EMBL/GenBank/DDBJ databases">
        <title>Antibacterial properties of a collection of Vibrionaceae strains.</title>
        <authorList>
            <person name="Giubergia S."/>
        </authorList>
    </citation>
    <scope>NUCLEOTIDE SEQUENCE [LARGE SCALE GENOMIC DNA]</scope>
    <source>
        <strain evidence="5 6">S0821</strain>
    </source>
</reference>
<dbReference type="AlphaFoldDB" id="A0A0Q2UTR6"/>
<dbReference type="Gene3D" id="3.30.460.10">
    <property type="entry name" value="Beta Polymerase, domain 2"/>
    <property type="match status" value="1"/>
</dbReference>
<comment type="subcellular location">
    <subcellularLocation>
        <location evidence="4">Cytoplasm</location>
    </subcellularLocation>
</comment>
<keyword evidence="2 4" id="KW-0963">Cytoplasm</keyword>
<dbReference type="GO" id="GO:0017148">
    <property type="term" value="P:negative regulation of translation"/>
    <property type="evidence" value="ECO:0007669"/>
    <property type="project" value="UniProtKB-UniRule"/>
</dbReference>
<gene>
    <name evidence="4" type="primary">rsfS</name>
    <name evidence="5" type="ORF">AMR76_20060</name>
</gene>
<comment type="subunit">
    <text evidence="4">Interacts with ribosomal protein uL14 (rplN).</text>
</comment>
<dbReference type="OrthoDB" id="9793681at2"/>
<dbReference type="FunCoup" id="A0A0Q2UTR6">
    <property type="interactions" value="529"/>
</dbReference>
<dbReference type="InParanoid" id="A0A0Q2UTR6"/>
<organism evidence="5 6">
    <name type="scientific">Vibrio furnissii</name>
    <dbReference type="NCBI Taxonomy" id="29494"/>
    <lineage>
        <taxon>Bacteria</taxon>
        <taxon>Pseudomonadati</taxon>
        <taxon>Pseudomonadota</taxon>
        <taxon>Gammaproteobacteria</taxon>
        <taxon>Vibrionales</taxon>
        <taxon>Vibrionaceae</taxon>
        <taxon>Vibrio</taxon>
    </lineage>
</organism>
<dbReference type="EMBL" id="LKHS01000023">
    <property type="protein sequence ID" value="KQH83968.1"/>
    <property type="molecule type" value="Genomic_DNA"/>
</dbReference>
<evidence type="ECO:0000313" key="6">
    <source>
        <dbReference type="Proteomes" id="UP000051221"/>
    </source>
</evidence>
<evidence type="ECO:0000256" key="3">
    <source>
        <dbReference type="ARBA" id="ARBA00022491"/>
    </source>
</evidence>
<dbReference type="FunFam" id="3.30.460.10:FF:000004">
    <property type="entry name" value="Ribosomal silencing factor RsfS"/>
    <property type="match status" value="1"/>
</dbReference>
<accession>A0A0Q2UTR6</accession>
<evidence type="ECO:0000256" key="2">
    <source>
        <dbReference type="ARBA" id="ARBA00022490"/>
    </source>
</evidence>
<keyword evidence="4" id="KW-0810">Translation regulation</keyword>
<dbReference type="InterPro" id="IPR004394">
    <property type="entry name" value="Iojap/RsfS/C7orf30"/>
</dbReference>
<comment type="function">
    <text evidence="4">Functions as a ribosomal silencing factor. Interacts with ribosomal protein uL14 (rplN), blocking formation of intersubunit bridge B8. Prevents association of the 30S and 50S ribosomal subunits and the formation of functional ribosomes, thus repressing translation.</text>
</comment>
<dbReference type="RefSeq" id="WP_004723920.1">
    <property type="nucleotide sequence ID" value="NZ_CABLCD010000006.1"/>
</dbReference>
<dbReference type="InterPro" id="IPR043519">
    <property type="entry name" value="NT_sf"/>
</dbReference>
<keyword evidence="3 4" id="KW-0678">Repressor</keyword>
<comment type="caution">
    <text evidence="5">The sequence shown here is derived from an EMBL/GenBank/DDBJ whole genome shotgun (WGS) entry which is preliminary data.</text>
</comment>
<dbReference type="Proteomes" id="UP000051221">
    <property type="component" value="Unassembled WGS sequence"/>
</dbReference>
<dbReference type="GO" id="GO:0090071">
    <property type="term" value="P:negative regulation of ribosome biogenesis"/>
    <property type="evidence" value="ECO:0007669"/>
    <property type="project" value="UniProtKB-UniRule"/>
</dbReference>
<evidence type="ECO:0000313" key="5">
    <source>
        <dbReference type="EMBL" id="KQH83968.1"/>
    </source>
</evidence>
<dbReference type="HAMAP" id="MF_01477">
    <property type="entry name" value="Iojap_RsfS"/>
    <property type="match status" value="1"/>
</dbReference>
<dbReference type="GO" id="GO:0005737">
    <property type="term" value="C:cytoplasm"/>
    <property type="evidence" value="ECO:0007669"/>
    <property type="project" value="UniProtKB-SubCell"/>
</dbReference>
<dbReference type="OMA" id="YNLEAFW"/>
<dbReference type="GO" id="GO:0043023">
    <property type="term" value="F:ribosomal large subunit binding"/>
    <property type="evidence" value="ECO:0007669"/>
    <property type="project" value="TreeGrafter"/>
</dbReference>
<dbReference type="PANTHER" id="PTHR21043:SF0">
    <property type="entry name" value="MITOCHONDRIAL ASSEMBLY OF RIBOSOMAL LARGE SUBUNIT PROTEIN 1"/>
    <property type="match status" value="1"/>
</dbReference>
<evidence type="ECO:0000256" key="1">
    <source>
        <dbReference type="ARBA" id="ARBA00010574"/>
    </source>
</evidence>
<dbReference type="PANTHER" id="PTHR21043">
    <property type="entry name" value="IOJAP SUPERFAMILY ORTHOLOG"/>
    <property type="match status" value="1"/>
</dbReference>
<dbReference type="Pfam" id="PF02410">
    <property type="entry name" value="RsfS"/>
    <property type="match status" value="1"/>
</dbReference>
<keyword evidence="6" id="KW-1185">Reference proteome</keyword>
<sequence length="105" mass="11681">MQREELKDFLADKADDMKAVDIVTLDVQGKSSVTDYMIICTGTSKRHVSSIADHVASEAKKAGVDPLGMNGENEGEWVVVDLGTTMLHVMQEEHRAMYQLEKLWG</sequence>
<proteinExistence type="inferred from homology"/>
<protein>
    <recommendedName>
        <fullName evidence="4">Ribosomal silencing factor RsfS</fullName>
    </recommendedName>
</protein>
<evidence type="ECO:0000256" key="4">
    <source>
        <dbReference type="HAMAP-Rule" id="MF_01477"/>
    </source>
</evidence>
<dbReference type="GeneID" id="50534874"/>
<comment type="similarity">
    <text evidence="1 4">Belongs to the Iojap/RsfS family.</text>
</comment>
<dbReference type="GO" id="GO:0042256">
    <property type="term" value="P:cytosolic ribosome assembly"/>
    <property type="evidence" value="ECO:0007669"/>
    <property type="project" value="UniProtKB-UniRule"/>
</dbReference>
<dbReference type="NCBIfam" id="TIGR00090">
    <property type="entry name" value="rsfS_iojap_ybeB"/>
    <property type="match status" value="1"/>
</dbReference>